<sequence length="304" mass="31046">MGGEASLTVSRAGAFAAAVWVFLGAIVIAAAPALIGHLSEVGIAIFAAVGGLVAALGLYAAWTLGRLRLHGYFFAAYLLALASAAAWASPLGLLLAAASLALYIAGAWRPATAAEGRWARRAAATFLASLVFVGVASLLPAPFLLVSACEGGAATYVPLGADVWKIRQLGYVATDYGVCGDVTRDARLLSALKELGVYEVGVVSWVPALFLNIPPWSGEVAVDGLRVVYTSLFTLSAFLLAFSSLGIFGAWALGRWGLRGHFLVPYAVAFALVVAEVGSAVVLGASLSLAAGAFSSAAACLLRG</sequence>
<dbReference type="EMBL" id="CP000561">
    <property type="protein sequence ID" value="ABO08522.1"/>
    <property type="molecule type" value="Genomic_DNA"/>
</dbReference>
<evidence type="ECO:0000313" key="3">
    <source>
        <dbReference type="Proteomes" id="UP000001431"/>
    </source>
</evidence>
<feature type="transmembrane region" description="Helical" evidence="1">
    <location>
        <begin position="123"/>
        <end position="145"/>
    </location>
</feature>
<organism evidence="2 3">
    <name type="scientific">Pyrobaculum calidifontis (strain DSM 21063 / JCM 11548 / VA1)</name>
    <dbReference type="NCBI Taxonomy" id="410359"/>
    <lineage>
        <taxon>Archaea</taxon>
        <taxon>Thermoproteota</taxon>
        <taxon>Thermoprotei</taxon>
        <taxon>Thermoproteales</taxon>
        <taxon>Thermoproteaceae</taxon>
        <taxon>Pyrobaculum</taxon>
    </lineage>
</organism>
<dbReference type="HOGENOM" id="CLU_914047_0_0_2"/>
<protein>
    <submittedName>
        <fullName evidence="2">Uncharacterized protein</fullName>
    </submittedName>
</protein>
<dbReference type="GeneID" id="4909075"/>
<feature type="transmembrane region" description="Helical" evidence="1">
    <location>
        <begin position="41"/>
        <end position="62"/>
    </location>
</feature>
<feature type="transmembrane region" description="Helical" evidence="1">
    <location>
        <begin position="258"/>
        <end position="275"/>
    </location>
</feature>
<gene>
    <name evidence="2" type="ordered locus">Pcal_1097</name>
</gene>
<keyword evidence="1" id="KW-0472">Membrane</keyword>
<reference evidence="2" key="1">
    <citation type="submission" date="2007-02" db="EMBL/GenBank/DDBJ databases">
        <title>Complete sequence of Pyrobaculum calidifontis JCM 11548.</title>
        <authorList>
            <consortium name="US DOE Joint Genome Institute"/>
            <person name="Copeland A."/>
            <person name="Lucas S."/>
            <person name="Lapidus A."/>
            <person name="Barry K."/>
            <person name="Glavina del Rio T."/>
            <person name="Dalin E."/>
            <person name="Tice H."/>
            <person name="Pitluck S."/>
            <person name="Chain P."/>
            <person name="Malfatti S."/>
            <person name="Shin M."/>
            <person name="Vergez L."/>
            <person name="Schmutz J."/>
            <person name="Larimer F."/>
            <person name="Land M."/>
            <person name="Hauser L."/>
            <person name="Kyrpides N."/>
            <person name="Mikhailova N."/>
            <person name="Cozen A.E."/>
            <person name="Fitz-Gibbon S.T."/>
            <person name="House C.H."/>
            <person name="Saltikov C."/>
            <person name="Lowe T.M."/>
            <person name="Richardson P."/>
        </authorList>
    </citation>
    <scope>NUCLEOTIDE SEQUENCE [LARGE SCALE GENOMIC DNA]</scope>
    <source>
        <strain evidence="2">JCM 11548</strain>
    </source>
</reference>
<keyword evidence="1" id="KW-0812">Transmembrane</keyword>
<keyword evidence="1" id="KW-1133">Transmembrane helix</keyword>
<feature type="transmembrane region" description="Helical" evidence="1">
    <location>
        <begin position="227"/>
        <end position="251"/>
    </location>
</feature>
<dbReference type="STRING" id="410359.Pcal_1097"/>
<dbReference type="AlphaFoldDB" id="A3MV55"/>
<feature type="transmembrane region" description="Helical" evidence="1">
    <location>
        <begin position="69"/>
        <end position="87"/>
    </location>
</feature>
<keyword evidence="3" id="KW-1185">Reference proteome</keyword>
<name>A3MV55_PYRCJ</name>
<dbReference type="Proteomes" id="UP000001431">
    <property type="component" value="Chromosome"/>
</dbReference>
<evidence type="ECO:0000313" key="2">
    <source>
        <dbReference type="EMBL" id="ABO08522.1"/>
    </source>
</evidence>
<dbReference type="KEGG" id="pcl:Pcal_1097"/>
<dbReference type="RefSeq" id="WP_011849780.1">
    <property type="nucleotide sequence ID" value="NC_009073.1"/>
</dbReference>
<accession>A3MV55</accession>
<evidence type="ECO:0000256" key="1">
    <source>
        <dbReference type="SAM" id="Phobius"/>
    </source>
</evidence>
<feature type="transmembrane region" description="Helical" evidence="1">
    <location>
        <begin position="93"/>
        <end position="111"/>
    </location>
</feature>
<feature type="transmembrane region" description="Helical" evidence="1">
    <location>
        <begin position="12"/>
        <end position="35"/>
    </location>
</feature>
<proteinExistence type="predicted"/>